<evidence type="ECO:0000313" key="2">
    <source>
        <dbReference type="Proteomes" id="UP000474957"/>
    </source>
</evidence>
<dbReference type="Proteomes" id="UP000474957">
    <property type="component" value="Unassembled WGS sequence"/>
</dbReference>
<reference evidence="1 2" key="1">
    <citation type="submission" date="2019-10" db="EMBL/GenBank/DDBJ databases">
        <title>Cognatihalovulum marinum gen. nov. sp. nov., a new member of the family Rhodobacteraceae isolated from deep seawater of the Northwest Indian Ocean.</title>
        <authorList>
            <person name="Ruan C."/>
            <person name="Wang J."/>
            <person name="Zheng X."/>
            <person name="Song L."/>
            <person name="Zhu Y."/>
            <person name="Huang Y."/>
            <person name="Lu Z."/>
            <person name="Du W."/>
            <person name="Huang L."/>
            <person name="Dai X."/>
        </authorList>
    </citation>
    <scope>NUCLEOTIDE SEQUENCE [LARGE SCALE GENOMIC DNA]</scope>
    <source>
        <strain evidence="1 2">2CG4</strain>
    </source>
</reference>
<gene>
    <name evidence="1" type="ORF">GE300_16585</name>
</gene>
<comment type="caution">
    <text evidence="1">The sequence shown here is derived from an EMBL/GenBank/DDBJ whole genome shotgun (WGS) entry which is preliminary data.</text>
</comment>
<evidence type="ECO:0000313" key="1">
    <source>
        <dbReference type="EMBL" id="MSU91202.1"/>
    </source>
</evidence>
<dbReference type="EMBL" id="WIND01000016">
    <property type="protein sequence ID" value="MSU91202.1"/>
    <property type="molecule type" value="Genomic_DNA"/>
</dbReference>
<proteinExistence type="predicted"/>
<dbReference type="RefSeq" id="WP_154448108.1">
    <property type="nucleotide sequence ID" value="NZ_WIND01000016.1"/>
</dbReference>
<organism evidence="1 2">
    <name type="scientific">Halovulum marinum</name>
    <dbReference type="NCBI Taxonomy" id="2662447"/>
    <lineage>
        <taxon>Bacteria</taxon>
        <taxon>Pseudomonadati</taxon>
        <taxon>Pseudomonadota</taxon>
        <taxon>Alphaproteobacteria</taxon>
        <taxon>Rhodobacterales</taxon>
        <taxon>Paracoccaceae</taxon>
        <taxon>Halovulum</taxon>
    </lineage>
</organism>
<dbReference type="AlphaFoldDB" id="A0A6L5Z5B8"/>
<name>A0A6L5Z5B8_9RHOB</name>
<keyword evidence="2" id="KW-1185">Reference proteome</keyword>
<accession>A0A6L5Z5B8</accession>
<protein>
    <submittedName>
        <fullName evidence="1">Uncharacterized protein</fullName>
    </submittedName>
</protein>
<sequence length="64" mass="7148">MTRAHARSASRRPAVIAPESRYFQAVCPFDMDSGAVNYVNQAFSLFRAAEERRPPVLVTPRKPG</sequence>